<sequence>MSILPSRRTRRVRPYIRGLEARRTIEERHFRQFAALTALRTMEVTR</sequence>
<dbReference type="EMBL" id="BAAAPC010000013">
    <property type="protein sequence ID" value="GAA2002981.1"/>
    <property type="molecule type" value="Genomic_DNA"/>
</dbReference>
<accession>A0ABP5EN10</accession>
<proteinExistence type="predicted"/>
<protein>
    <submittedName>
        <fullName evidence="1">Uncharacterized protein</fullName>
    </submittedName>
</protein>
<organism evidence="1 2">
    <name type="scientific">Nocardiopsis rhodophaea</name>
    <dbReference type="NCBI Taxonomy" id="280238"/>
    <lineage>
        <taxon>Bacteria</taxon>
        <taxon>Bacillati</taxon>
        <taxon>Actinomycetota</taxon>
        <taxon>Actinomycetes</taxon>
        <taxon>Streptosporangiales</taxon>
        <taxon>Nocardiopsidaceae</taxon>
        <taxon>Nocardiopsis</taxon>
    </lineage>
</organism>
<comment type="caution">
    <text evidence="1">The sequence shown here is derived from an EMBL/GenBank/DDBJ whole genome shotgun (WGS) entry which is preliminary data.</text>
</comment>
<dbReference type="RefSeq" id="WP_344163404.1">
    <property type="nucleotide sequence ID" value="NZ_BAAAPC010000013.1"/>
</dbReference>
<reference evidence="2" key="1">
    <citation type="journal article" date="2019" name="Int. J. Syst. Evol. Microbiol.">
        <title>The Global Catalogue of Microorganisms (GCM) 10K type strain sequencing project: providing services to taxonomists for standard genome sequencing and annotation.</title>
        <authorList>
            <consortium name="The Broad Institute Genomics Platform"/>
            <consortium name="The Broad Institute Genome Sequencing Center for Infectious Disease"/>
            <person name="Wu L."/>
            <person name="Ma J."/>
        </authorList>
    </citation>
    <scope>NUCLEOTIDE SEQUENCE [LARGE SCALE GENOMIC DNA]</scope>
    <source>
        <strain evidence="2">JCM 15313</strain>
    </source>
</reference>
<keyword evidence="2" id="KW-1185">Reference proteome</keyword>
<gene>
    <name evidence="1" type="ORF">GCM10009799_32620</name>
</gene>
<dbReference type="Proteomes" id="UP001501585">
    <property type="component" value="Unassembled WGS sequence"/>
</dbReference>
<evidence type="ECO:0000313" key="1">
    <source>
        <dbReference type="EMBL" id="GAA2002981.1"/>
    </source>
</evidence>
<evidence type="ECO:0000313" key="2">
    <source>
        <dbReference type="Proteomes" id="UP001501585"/>
    </source>
</evidence>
<name>A0ABP5EN10_9ACTN</name>